<evidence type="ECO:0000256" key="2">
    <source>
        <dbReference type="SAM" id="Phobius"/>
    </source>
</evidence>
<evidence type="ECO:0008006" key="5">
    <source>
        <dbReference type="Google" id="ProtNLM"/>
    </source>
</evidence>
<protein>
    <recommendedName>
        <fullName evidence="5">Nucleotide-diphospho-sugar transferase domain-containing protein</fullName>
    </recommendedName>
</protein>
<comment type="caution">
    <text evidence="3">The sequence shown here is derived from an EMBL/GenBank/DDBJ whole genome shotgun (WGS) entry which is preliminary data.</text>
</comment>
<reference evidence="3 4" key="1">
    <citation type="submission" date="2018-06" db="EMBL/GenBank/DDBJ databases">
        <title>Complete Genomes of Monosporascus.</title>
        <authorList>
            <person name="Robinson A.J."/>
            <person name="Natvig D.O."/>
        </authorList>
    </citation>
    <scope>NUCLEOTIDE SEQUENCE [LARGE SCALE GENOMIC DNA]</scope>
    <source>
        <strain evidence="3 4">CBS 110550</strain>
    </source>
</reference>
<keyword evidence="2" id="KW-0812">Transmembrane</keyword>
<proteinExistence type="predicted"/>
<sequence>MMRIVANRLLPVGRRYGAVLLAALLVYYIIRDPILTAVAHISMPSHPPEDIGHMPDPVGVAEEGAPIVAVAAGPAPGIVEKEQDAQQPIIEQPLPPPPPKKKVYKPASERHAPIEDHFPWLTHSREAPPVNENNWPPWPHVPEKTPLLIGFTRNWPLLLQCVSSYIAAGWPPSDIFVVENTGTFFANRQRELSLQNPFFLNMTALEILGVNVISTPTLLTFAQLQNFYLHTAVQRGWEHFFWSHQDVIVFSDEDVKKKDRDHDWDTDPYATIYERAVGLLRYLNGPDMPPWSTHFFAYDHLTLVKRDAFLEVGAWDTQIPFYATDCDMYLRLHWAGYWQPQSEAGLIFDVNTVLDDIGALFQLPGSHASFRGDPVFEDKSRPGQEAEMQRELDMRGWVDKHGETWVHLVETAGRMQEVKYQQKGLLRNTWQTRQEGGFGEPFYRDPRGFEQAQQIMIDAGRRVFAEKWGHRGCDLIDKGIEGGDAWKLERDWDINEGPGSEGGSWGKDWMAADAPDQP</sequence>
<feature type="region of interest" description="Disordered" evidence="1">
    <location>
        <begin position="493"/>
        <end position="518"/>
    </location>
</feature>
<dbReference type="STRING" id="155417.A0A4Q4TSR6"/>
<accession>A0A4Q4TSR6</accession>
<keyword evidence="2" id="KW-1133">Transmembrane helix</keyword>
<dbReference type="AlphaFoldDB" id="A0A4Q4TSR6"/>
<dbReference type="Proteomes" id="UP000293360">
    <property type="component" value="Unassembled WGS sequence"/>
</dbReference>
<keyword evidence="2" id="KW-0472">Membrane</keyword>
<dbReference type="EMBL" id="QJNU01000029">
    <property type="protein sequence ID" value="RYP09808.1"/>
    <property type="molecule type" value="Genomic_DNA"/>
</dbReference>
<dbReference type="InterPro" id="IPR029044">
    <property type="entry name" value="Nucleotide-diphossugar_trans"/>
</dbReference>
<evidence type="ECO:0000313" key="3">
    <source>
        <dbReference type="EMBL" id="RYP09808.1"/>
    </source>
</evidence>
<dbReference type="SUPFAM" id="SSF53448">
    <property type="entry name" value="Nucleotide-diphospho-sugar transferases"/>
    <property type="match status" value="1"/>
</dbReference>
<name>A0A4Q4TSR6_9PEZI</name>
<evidence type="ECO:0000256" key="1">
    <source>
        <dbReference type="SAM" id="MobiDB-lite"/>
    </source>
</evidence>
<dbReference type="OrthoDB" id="3527108at2759"/>
<keyword evidence="4" id="KW-1185">Reference proteome</keyword>
<organism evidence="3 4">
    <name type="scientific">Monosporascus ibericus</name>
    <dbReference type="NCBI Taxonomy" id="155417"/>
    <lineage>
        <taxon>Eukaryota</taxon>
        <taxon>Fungi</taxon>
        <taxon>Dikarya</taxon>
        <taxon>Ascomycota</taxon>
        <taxon>Pezizomycotina</taxon>
        <taxon>Sordariomycetes</taxon>
        <taxon>Xylariomycetidae</taxon>
        <taxon>Xylariales</taxon>
        <taxon>Xylariales incertae sedis</taxon>
        <taxon>Monosporascus</taxon>
    </lineage>
</organism>
<evidence type="ECO:0000313" key="4">
    <source>
        <dbReference type="Proteomes" id="UP000293360"/>
    </source>
</evidence>
<gene>
    <name evidence="3" type="ORF">DL764_001062</name>
</gene>
<feature type="transmembrane region" description="Helical" evidence="2">
    <location>
        <begin position="12"/>
        <end position="30"/>
    </location>
</feature>